<keyword evidence="3" id="KW-0813">Transport</keyword>
<evidence type="ECO:0000313" key="10">
    <source>
        <dbReference type="EMBL" id="EJT82553.1"/>
    </source>
</evidence>
<dbReference type="GO" id="GO:0022857">
    <property type="term" value="F:transmembrane transporter activity"/>
    <property type="evidence" value="ECO:0007669"/>
    <property type="project" value="InterPro"/>
</dbReference>
<feature type="transmembrane region" description="Helical" evidence="8">
    <location>
        <begin position="452"/>
        <end position="471"/>
    </location>
</feature>
<protein>
    <recommendedName>
        <fullName evidence="9">Major facilitator superfamily (MFS) profile domain-containing protein</fullName>
    </recommendedName>
</protein>
<evidence type="ECO:0000313" key="11">
    <source>
        <dbReference type="EnsemblFungi" id="EJT82553"/>
    </source>
</evidence>
<feature type="transmembrane region" description="Helical" evidence="8">
    <location>
        <begin position="385"/>
        <end position="402"/>
    </location>
</feature>
<gene>
    <name evidence="11" type="primary">20342984</name>
    <name evidence="10" type="ORF">GGTG_02526</name>
</gene>
<evidence type="ECO:0000256" key="6">
    <source>
        <dbReference type="ARBA" id="ARBA00023136"/>
    </source>
</evidence>
<keyword evidence="12" id="KW-1185">Reference proteome</keyword>
<dbReference type="Gene3D" id="1.20.1250.20">
    <property type="entry name" value="MFS general substrate transporter like domains"/>
    <property type="match status" value="2"/>
</dbReference>
<dbReference type="AlphaFoldDB" id="J3NMM0"/>
<keyword evidence="6 8" id="KW-0472">Membrane</keyword>
<feature type="transmembrane region" description="Helical" evidence="8">
    <location>
        <begin position="105"/>
        <end position="121"/>
    </location>
</feature>
<dbReference type="FunCoup" id="J3NMM0">
    <property type="interactions" value="49"/>
</dbReference>
<evidence type="ECO:0000259" key="9">
    <source>
        <dbReference type="PROSITE" id="PS50850"/>
    </source>
</evidence>
<feature type="transmembrane region" description="Helical" evidence="8">
    <location>
        <begin position="229"/>
        <end position="249"/>
    </location>
</feature>
<evidence type="ECO:0000313" key="12">
    <source>
        <dbReference type="Proteomes" id="UP000006039"/>
    </source>
</evidence>
<dbReference type="PROSITE" id="PS50850">
    <property type="entry name" value="MFS"/>
    <property type="match status" value="1"/>
</dbReference>
<feature type="region of interest" description="Disordered" evidence="7">
    <location>
        <begin position="1"/>
        <end position="27"/>
    </location>
</feature>
<evidence type="ECO:0000256" key="8">
    <source>
        <dbReference type="SAM" id="Phobius"/>
    </source>
</evidence>
<feature type="transmembrane region" description="Helical" evidence="8">
    <location>
        <begin position="307"/>
        <end position="331"/>
    </location>
</feature>
<dbReference type="PANTHER" id="PTHR23501">
    <property type="entry name" value="MAJOR FACILITATOR SUPERFAMILY"/>
    <property type="match status" value="1"/>
</dbReference>
<dbReference type="FunFam" id="1.20.1250.20:FF:000284">
    <property type="entry name" value="Siderophore iron transporter mirB"/>
    <property type="match status" value="1"/>
</dbReference>
<sequence>MSPSSNGRGYDTFLAEPRPSTEALLPDMNKIFARPAATMAPVVDDQPKSPLAADNASGGEAGPDGRSPQNAAAADDDDQDSIDKSAQRGVQKIEAITKVWSRNHLILAYVLIWVINFVDAIEQGMSGSLVAYVTSSFAQHSLTATTSVMSSIIGGLFKLPLAKVLDIWGRPHGFVLCMVLLTVGLVMMAACDNVEMYAAAQVFYWVGYNGLSYSLSIFVADTSALKNRALLFSFMSSPYIITVWTSGPIAQSFLNTIGWRWAYGTFAIITPVMCAPLLGLFVWNYRKAKAMGLIASEKSGRSPRESLKYYVIEFDLLGILLLAGGLALFLLPFSLYAVVEGQWANPTVICMLVFGVVLIVAFALYEKLLAPVTFIPFELLTDRSILGASVLSAVLFVSFYIWDSYFPSFLQVVNGLDVARSSYVINIYSIGSCFWAIVVGVLIRWTGRFKWLALYFGMPLTLVGVGLMLAFRQPDVNIGYIVMCQVFIAVAGGTLVICIEMAGMAAVTHQHIAVVLALMSMFSSIGGAVGSTVAAAIWTGVFPARLAEYLPAEELGDLKSIYSDLTKQLSYPWGSPARRAIQHAYGDAQRYMLIASTVVLVLGFACCAVWRDYRIKDFKQVKGRVI</sequence>
<feature type="domain" description="Major facilitator superfamily (MFS) profile" evidence="9">
    <location>
        <begin position="108"/>
        <end position="614"/>
    </location>
</feature>
<dbReference type="STRING" id="644352.J3NMM0"/>
<feature type="transmembrane region" description="Helical" evidence="8">
    <location>
        <begin position="477"/>
        <end position="499"/>
    </location>
</feature>
<dbReference type="EnsemblFungi" id="EJT82553">
    <property type="protein sequence ID" value="EJT82553"/>
    <property type="gene ID" value="GGTG_02526"/>
</dbReference>
<feature type="transmembrane region" description="Helical" evidence="8">
    <location>
        <begin position="422"/>
        <end position="445"/>
    </location>
</feature>
<organism evidence="10">
    <name type="scientific">Gaeumannomyces tritici (strain R3-111a-1)</name>
    <name type="common">Wheat and barley take-all root rot fungus</name>
    <name type="synonym">Gaeumannomyces graminis var. tritici</name>
    <dbReference type="NCBI Taxonomy" id="644352"/>
    <lineage>
        <taxon>Eukaryota</taxon>
        <taxon>Fungi</taxon>
        <taxon>Dikarya</taxon>
        <taxon>Ascomycota</taxon>
        <taxon>Pezizomycotina</taxon>
        <taxon>Sordariomycetes</taxon>
        <taxon>Sordariomycetidae</taxon>
        <taxon>Magnaporthales</taxon>
        <taxon>Magnaporthaceae</taxon>
        <taxon>Gaeumannomyces</taxon>
    </lineage>
</organism>
<feature type="transmembrane region" description="Helical" evidence="8">
    <location>
        <begin position="343"/>
        <end position="365"/>
    </location>
</feature>
<feature type="transmembrane region" description="Helical" evidence="8">
    <location>
        <begin position="141"/>
        <end position="161"/>
    </location>
</feature>
<feature type="region of interest" description="Disordered" evidence="7">
    <location>
        <begin position="39"/>
        <end position="86"/>
    </location>
</feature>
<dbReference type="Proteomes" id="UP000006039">
    <property type="component" value="Unassembled WGS sequence"/>
</dbReference>
<reference evidence="10" key="3">
    <citation type="submission" date="2010-09" db="EMBL/GenBank/DDBJ databases">
        <title>Annotation of Gaeumannomyces graminis var. tritici R3-111a-1.</title>
        <authorList>
            <consortium name="The Broad Institute Genome Sequencing Platform"/>
            <person name="Ma L.-J."/>
            <person name="Dead R."/>
            <person name="Young S.K."/>
            <person name="Zeng Q."/>
            <person name="Gargeya S."/>
            <person name="Fitzgerald M."/>
            <person name="Haas B."/>
            <person name="Abouelleil A."/>
            <person name="Alvarado L."/>
            <person name="Arachchi H.M."/>
            <person name="Berlin A."/>
            <person name="Brown A."/>
            <person name="Chapman S.B."/>
            <person name="Chen Z."/>
            <person name="Dunbar C."/>
            <person name="Freedman E."/>
            <person name="Gearin G."/>
            <person name="Gellesch M."/>
            <person name="Goldberg J."/>
            <person name="Griggs A."/>
            <person name="Gujja S."/>
            <person name="Heiman D."/>
            <person name="Howarth C."/>
            <person name="Larson L."/>
            <person name="Lui A."/>
            <person name="MacDonald P.J.P."/>
            <person name="Mehta T."/>
            <person name="Montmayeur A."/>
            <person name="Murphy C."/>
            <person name="Neiman D."/>
            <person name="Pearson M."/>
            <person name="Priest M."/>
            <person name="Roberts A."/>
            <person name="Saif S."/>
            <person name="Shea T."/>
            <person name="Shenoy N."/>
            <person name="Sisk P."/>
            <person name="Stolte C."/>
            <person name="Sykes S."/>
            <person name="Yandava C."/>
            <person name="Wortman J."/>
            <person name="Nusbaum C."/>
            <person name="Birren B."/>
        </authorList>
    </citation>
    <scope>NUCLEOTIDE SEQUENCE</scope>
    <source>
        <strain evidence="10">R3-111a-1</strain>
    </source>
</reference>
<dbReference type="SUPFAM" id="SSF103473">
    <property type="entry name" value="MFS general substrate transporter"/>
    <property type="match status" value="1"/>
</dbReference>
<keyword evidence="4 8" id="KW-0812">Transmembrane</keyword>
<dbReference type="InterPro" id="IPR036259">
    <property type="entry name" value="MFS_trans_sf"/>
</dbReference>
<feature type="transmembrane region" description="Helical" evidence="8">
    <location>
        <begin position="173"/>
        <end position="190"/>
    </location>
</feature>
<evidence type="ECO:0000256" key="3">
    <source>
        <dbReference type="ARBA" id="ARBA00022448"/>
    </source>
</evidence>
<dbReference type="EMBL" id="GL385395">
    <property type="protein sequence ID" value="EJT82553.1"/>
    <property type="molecule type" value="Genomic_DNA"/>
</dbReference>
<evidence type="ECO:0000256" key="7">
    <source>
        <dbReference type="SAM" id="MobiDB-lite"/>
    </source>
</evidence>
<accession>J3NMM0</accession>
<dbReference type="RefSeq" id="XP_009218562.1">
    <property type="nucleotide sequence ID" value="XM_009220298.1"/>
</dbReference>
<dbReference type="InterPro" id="IPR020846">
    <property type="entry name" value="MFS_dom"/>
</dbReference>
<evidence type="ECO:0000256" key="1">
    <source>
        <dbReference type="ARBA" id="ARBA00004141"/>
    </source>
</evidence>
<reference evidence="11" key="5">
    <citation type="submission" date="2018-04" db="UniProtKB">
        <authorList>
            <consortium name="EnsemblFungi"/>
        </authorList>
    </citation>
    <scope>IDENTIFICATION</scope>
    <source>
        <strain evidence="11">R3-111a-1</strain>
    </source>
</reference>
<dbReference type="InterPro" id="IPR011701">
    <property type="entry name" value="MFS"/>
</dbReference>
<dbReference type="GO" id="GO:0005886">
    <property type="term" value="C:plasma membrane"/>
    <property type="evidence" value="ECO:0007669"/>
    <property type="project" value="TreeGrafter"/>
</dbReference>
<dbReference type="eggNOG" id="KOG0254">
    <property type="taxonomic scope" value="Eukaryota"/>
</dbReference>
<evidence type="ECO:0000256" key="2">
    <source>
        <dbReference type="ARBA" id="ARBA00008335"/>
    </source>
</evidence>
<name>J3NMM0_GAET3</name>
<dbReference type="Pfam" id="PF07690">
    <property type="entry name" value="MFS_1"/>
    <property type="match status" value="1"/>
</dbReference>
<dbReference type="GeneID" id="20342984"/>
<dbReference type="PANTHER" id="PTHR23501:SF3">
    <property type="entry name" value="MAJOR FACILITATOR SUPERFAMILY (MFS) PROFILE DOMAIN-CONTAINING PROTEIN"/>
    <property type="match status" value="1"/>
</dbReference>
<reference evidence="12" key="1">
    <citation type="submission" date="2010-07" db="EMBL/GenBank/DDBJ databases">
        <title>The genome sequence of Gaeumannomyces graminis var. tritici strain R3-111a-1.</title>
        <authorList>
            <consortium name="The Broad Institute Genome Sequencing Platform"/>
            <person name="Ma L.-J."/>
            <person name="Dead R."/>
            <person name="Young S."/>
            <person name="Zeng Q."/>
            <person name="Koehrsen M."/>
            <person name="Alvarado L."/>
            <person name="Berlin A."/>
            <person name="Chapman S.B."/>
            <person name="Chen Z."/>
            <person name="Freedman E."/>
            <person name="Gellesch M."/>
            <person name="Goldberg J."/>
            <person name="Griggs A."/>
            <person name="Gujja S."/>
            <person name="Heilman E.R."/>
            <person name="Heiman D."/>
            <person name="Hepburn T."/>
            <person name="Howarth C."/>
            <person name="Jen D."/>
            <person name="Larson L."/>
            <person name="Mehta T."/>
            <person name="Neiman D."/>
            <person name="Pearson M."/>
            <person name="Roberts A."/>
            <person name="Saif S."/>
            <person name="Shea T."/>
            <person name="Shenoy N."/>
            <person name="Sisk P."/>
            <person name="Stolte C."/>
            <person name="Sykes S."/>
            <person name="Walk T."/>
            <person name="White J."/>
            <person name="Yandava C."/>
            <person name="Haas B."/>
            <person name="Nusbaum C."/>
            <person name="Birren B."/>
        </authorList>
    </citation>
    <scope>NUCLEOTIDE SEQUENCE [LARGE SCALE GENOMIC DNA]</scope>
    <source>
        <strain evidence="12">R3-111a-1</strain>
    </source>
</reference>
<feature type="transmembrane region" description="Helical" evidence="8">
    <location>
        <begin position="511"/>
        <end position="538"/>
    </location>
</feature>
<reference evidence="11" key="4">
    <citation type="journal article" date="2015" name="G3 (Bethesda)">
        <title>Genome sequences of three phytopathogenic species of the Magnaporthaceae family of fungi.</title>
        <authorList>
            <person name="Okagaki L.H."/>
            <person name="Nunes C.C."/>
            <person name="Sailsbery J."/>
            <person name="Clay B."/>
            <person name="Brown D."/>
            <person name="John T."/>
            <person name="Oh Y."/>
            <person name="Young N."/>
            <person name="Fitzgerald M."/>
            <person name="Haas B.J."/>
            <person name="Zeng Q."/>
            <person name="Young S."/>
            <person name="Adiconis X."/>
            <person name="Fan L."/>
            <person name="Levin J.Z."/>
            <person name="Mitchell T.K."/>
            <person name="Okubara P.A."/>
            <person name="Farman M.L."/>
            <person name="Kohn L.M."/>
            <person name="Birren B."/>
            <person name="Ma L.-J."/>
            <person name="Dean R.A."/>
        </authorList>
    </citation>
    <scope>NUCLEOTIDE SEQUENCE</scope>
    <source>
        <strain evidence="11">R3-111a-1</strain>
    </source>
</reference>
<comment type="similarity">
    <text evidence="2">Belongs to the major facilitator superfamily.</text>
</comment>
<feature type="transmembrane region" description="Helical" evidence="8">
    <location>
        <begin position="202"/>
        <end position="220"/>
    </location>
</feature>
<evidence type="ECO:0000256" key="5">
    <source>
        <dbReference type="ARBA" id="ARBA00022989"/>
    </source>
</evidence>
<feature type="transmembrane region" description="Helical" evidence="8">
    <location>
        <begin position="261"/>
        <end position="286"/>
    </location>
</feature>
<comment type="subcellular location">
    <subcellularLocation>
        <location evidence="1">Membrane</location>
        <topology evidence="1">Multi-pass membrane protein</topology>
    </subcellularLocation>
</comment>
<dbReference type="OrthoDB" id="4078873at2759"/>
<keyword evidence="5 8" id="KW-1133">Transmembrane helix</keyword>
<feature type="transmembrane region" description="Helical" evidence="8">
    <location>
        <begin position="591"/>
        <end position="610"/>
    </location>
</feature>
<proteinExistence type="inferred from homology"/>
<reference evidence="10" key="2">
    <citation type="submission" date="2010-07" db="EMBL/GenBank/DDBJ databases">
        <authorList>
            <consortium name="The Broad Institute Genome Sequencing Platform"/>
            <consortium name="Broad Institute Genome Sequencing Center for Infectious Disease"/>
            <person name="Ma L.-J."/>
            <person name="Dead R."/>
            <person name="Young S."/>
            <person name="Zeng Q."/>
            <person name="Koehrsen M."/>
            <person name="Alvarado L."/>
            <person name="Berlin A."/>
            <person name="Chapman S.B."/>
            <person name="Chen Z."/>
            <person name="Freedman E."/>
            <person name="Gellesch M."/>
            <person name="Goldberg J."/>
            <person name="Griggs A."/>
            <person name="Gujja S."/>
            <person name="Heilman E.R."/>
            <person name="Heiman D."/>
            <person name="Hepburn T."/>
            <person name="Howarth C."/>
            <person name="Jen D."/>
            <person name="Larson L."/>
            <person name="Mehta T."/>
            <person name="Neiman D."/>
            <person name="Pearson M."/>
            <person name="Roberts A."/>
            <person name="Saif S."/>
            <person name="Shea T."/>
            <person name="Shenoy N."/>
            <person name="Sisk P."/>
            <person name="Stolte C."/>
            <person name="Sykes S."/>
            <person name="Walk T."/>
            <person name="White J."/>
            <person name="Yandava C."/>
            <person name="Haas B."/>
            <person name="Nusbaum C."/>
            <person name="Birren B."/>
        </authorList>
    </citation>
    <scope>NUCLEOTIDE SEQUENCE</scope>
    <source>
        <strain evidence="10">R3-111a-1</strain>
    </source>
</reference>
<dbReference type="VEuPathDB" id="FungiDB:GGTG_02526"/>
<dbReference type="HOGENOM" id="CLU_012970_1_0_1"/>
<evidence type="ECO:0000256" key="4">
    <source>
        <dbReference type="ARBA" id="ARBA00022692"/>
    </source>
</evidence>